<dbReference type="SUPFAM" id="SSF56112">
    <property type="entry name" value="Protein kinase-like (PK-like)"/>
    <property type="match status" value="1"/>
</dbReference>
<dbReference type="GO" id="GO:0016301">
    <property type="term" value="F:kinase activity"/>
    <property type="evidence" value="ECO:0007669"/>
    <property type="project" value="UniProtKB-KW"/>
</dbReference>
<keyword evidence="1" id="KW-0418">Kinase</keyword>
<proteinExistence type="predicted"/>
<dbReference type="Pfam" id="PF04655">
    <property type="entry name" value="APH_6_hur"/>
    <property type="match status" value="1"/>
</dbReference>
<evidence type="ECO:0000313" key="1">
    <source>
        <dbReference type="EMBL" id="CTQ46460.1"/>
    </source>
</evidence>
<dbReference type="Proteomes" id="UP000048926">
    <property type="component" value="Unassembled WGS sequence"/>
</dbReference>
<reference evidence="2" key="1">
    <citation type="submission" date="2015-07" db="EMBL/GenBank/DDBJ databases">
        <authorList>
            <person name="Rodrigo-Torres Lidia"/>
            <person name="Arahal R.David."/>
        </authorList>
    </citation>
    <scope>NUCLEOTIDE SEQUENCE [LARGE SCALE GENOMIC DNA]</scope>
    <source>
        <strain evidence="2">CECT 4801</strain>
    </source>
</reference>
<sequence>MADRFIGSAVAVPASLDWLRATETGRIWLDKLPVLLETACEHFGLSEIGSPFSGGNVSLVVPARHDGEDVVLKLQFPDHECRHEAEALWRWNGKGAVRLLKHAPELGALLLERCRPGQFLADDTETDRIGVVAGLLRLLTIPAGDPFTRLNDEAARWRDSLDHNWMAAGKPCEQYLVDAARKALQDLCLEKEAEEVLLHQDLHGHNILSSERDTWLAIDPKPLAGDPAFALSPIVRSFEFGHSKAEARYRLDRLSEELELDRERARYWTIGQTMAWAFSSSYAERHFETVRWLLADN</sequence>
<gene>
    <name evidence="1" type="ORF">LAL4801_04919</name>
</gene>
<evidence type="ECO:0000313" key="2">
    <source>
        <dbReference type="Proteomes" id="UP000048926"/>
    </source>
</evidence>
<dbReference type="EMBL" id="CXST01000003">
    <property type="protein sequence ID" value="CTQ46460.1"/>
    <property type="molecule type" value="Genomic_DNA"/>
</dbReference>
<accession>A0A0M6YCD0</accession>
<dbReference type="InterPro" id="IPR006748">
    <property type="entry name" value="NH2Glyco/OHUrea_AB-resist_kin"/>
</dbReference>
<name>A0A0M6YCD0_9HYPH</name>
<protein>
    <submittedName>
        <fullName evidence="1">Aminoglycoside/hydroxyurea antibiotic resistance kinase</fullName>
    </submittedName>
</protein>
<dbReference type="GO" id="GO:0016773">
    <property type="term" value="F:phosphotransferase activity, alcohol group as acceptor"/>
    <property type="evidence" value="ECO:0007669"/>
    <property type="project" value="InterPro"/>
</dbReference>
<dbReference type="InterPro" id="IPR011009">
    <property type="entry name" value="Kinase-like_dom_sf"/>
</dbReference>
<dbReference type="GO" id="GO:0019748">
    <property type="term" value="P:secondary metabolic process"/>
    <property type="evidence" value="ECO:0007669"/>
    <property type="project" value="InterPro"/>
</dbReference>
<keyword evidence="1" id="KW-0808">Transferase</keyword>
<dbReference type="STRING" id="187304.B0E33_12295"/>
<dbReference type="RefSeq" id="WP_055660260.1">
    <property type="nucleotide sequence ID" value="NZ_CXST01000003.1"/>
</dbReference>
<keyword evidence="2" id="KW-1185">Reference proteome</keyword>
<dbReference type="AlphaFoldDB" id="A0A0M6YCD0"/>
<organism evidence="1 2">
    <name type="scientific">Roseibium aggregatum</name>
    <dbReference type="NCBI Taxonomy" id="187304"/>
    <lineage>
        <taxon>Bacteria</taxon>
        <taxon>Pseudomonadati</taxon>
        <taxon>Pseudomonadota</taxon>
        <taxon>Alphaproteobacteria</taxon>
        <taxon>Hyphomicrobiales</taxon>
        <taxon>Stappiaceae</taxon>
        <taxon>Roseibium</taxon>
    </lineage>
</organism>
<dbReference type="OrthoDB" id="3638028at2"/>